<feature type="signal peptide" evidence="12">
    <location>
        <begin position="1"/>
        <end position="18"/>
    </location>
</feature>
<evidence type="ECO:0000256" key="4">
    <source>
        <dbReference type="ARBA" id="ARBA00022692"/>
    </source>
</evidence>
<dbReference type="Pfam" id="PF02518">
    <property type="entry name" value="HATPase_c"/>
    <property type="match status" value="1"/>
</dbReference>
<keyword evidence="5 15" id="KW-0418">Kinase</keyword>
<sequence>MKKISLLFLCFISISLWAQNRLDPNLSPDYAKRIKEIENCLQSEHPNCTVLFDKLIHNGKKEKVDFLDFLYFKKAYYFMSKTEIDSAMRYANLALKNPNPVKKYRSDLDAFNLLGNVHYYKGNLDKAIKSYLKAAEILEEGGNPLHLGYLYSNIATLLGESGNDDKQIDYLKKSYALLKENNDQRFIATVASNLALGYYFKKDTAEVKNWAKKALELAEQSNDLIAKTQSNNVLSLIQKEEKKALVYSEKSIRFAEELNNPIYLASSYYRYADVLDRLGRDAEALNYAEKAVLASKEAGDNVNLMKASFTAAKINFKNGNKTKAADYYHTYSLFKDSISAGENAKEIFELNTQYETEKKEKQIAEQDLKIQKQRANLLYVILGGALAVSLLGGFFIYNRKTQKLKFQKLQQEKENAILNSFIQGEERERNRISYELHDGVAAMIGAAKMSLETILHLPEEKQAEQIQKVAQILDHTHADVRHIAHNLLPTVLENEGIIKATHHFVSEINQTRLINISVVDENSGAERVSQQLQLMLFRIIQELVNNIIKHSQAENAVISFGRNQNGLQIEVTDDGVGFDGELGEGNQGLYSISQRLKSIGGNFKFAKKKDRGMQAVAEIKL</sequence>
<keyword evidence="6 11" id="KW-1133">Transmembrane helix</keyword>
<dbReference type="Proteomes" id="UP000552241">
    <property type="component" value="Unassembled WGS sequence"/>
</dbReference>
<keyword evidence="8 11" id="KW-0472">Membrane</keyword>
<dbReference type="PANTHER" id="PTHR24421">
    <property type="entry name" value="NITRATE/NITRITE SENSOR PROTEIN NARX-RELATED"/>
    <property type="match status" value="1"/>
</dbReference>
<gene>
    <name evidence="15" type="ORF">HU137_00495</name>
</gene>
<keyword evidence="3" id="KW-0808">Transferase</keyword>
<evidence type="ECO:0000256" key="3">
    <source>
        <dbReference type="ARBA" id="ARBA00022679"/>
    </source>
</evidence>
<dbReference type="Pfam" id="PF07730">
    <property type="entry name" value="HisKA_3"/>
    <property type="match status" value="1"/>
</dbReference>
<comment type="subcellular location">
    <subcellularLocation>
        <location evidence="1">Cell membrane</location>
        <topology evidence="1">Multi-pass membrane protein</topology>
    </subcellularLocation>
</comment>
<evidence type="ECO:0000259" key="14">
    <source>
        <dbReference type="Pfam" id="PF07730"/>
    </source>
</evidence>
<dbReference type="InterPro" id="IPR003594">
    <property type="entry name" value="HATPase_dom"/>
</dbReference>
<organism evidence="15 16">
    <name type="scientific">Moheibacter lacus</name>
    <dbReference type="NCBI Taxonomy" id="2745851"/>
    <lineage>
        <taxon>Bacteria</taxon>
        <taxon>Pseudomonadati</taxon>
        <taxon>Bacteroidota</taxon>
        <taxon>Flavobacteriia</taxon>
        <taxon>Flavobacteriales</taxon>
        <taxon>Weeksellaceae</taxon>
        <taxon>Moheibacter</taxon>
    </lineage>
</organism>
<dbReference type="InterPro" id="IPR011712">
    <property type="entry name" value="Sig_transdc_His_kin_sub3_dim/P"/>
</dbReference>
<dbReference type="Gene3D" id="3.30.565.10">
    <property type="entry name" value="Histidine kinase-like ATPase, C-terminal domain"/>
    <property type="match status" value="1"/>
</dbReference>
<dbReference type="SMART" id="SM00028">
    <property type="entry name" value="TPR"/>
    <property type="match status" value="4"/>
</dbReference>
<evidence type="ECO:0000256" key="6">
    <source>
        <dbReference type="ARBA" id="ARBA00022989"/>
    </source>
</evidence>
<feature type="repeat" description="TPR" evidence="9">
    <location>
        <begin position="108"/>
        <end position="141"/>
    </location>
</feature>
<accession>A0A838ZQS9</accession>
<keyword evidence="16" id="KW-1185">Reference proteome</keyword>
<dbReference type="InterPro" id="IPR050482">
    <property type="entry name" value="Sensor_HK_TwoCompSys"/>
</dbReference>
<dbReference type="GO" id="GO:0046983">
    <property type="term" value="F:protein dimerization activity"/>
    <property type="evidence" value="ECO:0007669"/>
    <property type="project" value="InterPro"/>
</dbReference>
<feature type="transmembrane region" description="Helical" evidence="11">
    <location>
        <begin position="377"/>
        <end position="397"/>
    </location>
</feature>
<dbReference type="CDD" id="cd16917">
    <property type="entry name" value="HATPase_UhpB-NarQ-NarX-like"/>
    <property type="match status" value="1"/>
</dbReference>
<evidence type="ECO:0000256" key="1">
    <source>
        <dbReference type="ARBA" id="ARBA00004651"/>
    </source>
</evidence>
<evidence type="ECO:0000256" key="10">
    <source>
        <dbReference type="SAM" id="Coils"/>
    </source>
</evidence>
<evidence type="ECO:0000259" key="13">
    <source>
        <dbReference type="Pfam" id="PF02518"/>
    </source>
</evidence>
<evidence type="ECO:0000313" key="15">
    <source>
        <dbReference type="EMBL" id="MBA5628243.1"/>
    </source>
</evidence>
<dbReference type="InterPro" id="IPR011990">
    <property type="entry name" value="TPR-like_helical_dom_sf"/>
</dbReference>
<keyword evidence="7" id="KW-0902">Two-component regulatory system</keyword>
<dbReference type="GO" id="GO:0005886">
    <property type="term" value="C:plasma membrane"/>
    <property type="evidence" value="ECO:0007669"/>
    <property type="project" value="UniProtKB-SubCell"/>
</dbReference>
<feature type="coiled-coil region" evidence="10">
    <location>
        <begin position="347"/>
        <end position="419"/>
    </location>
</feature>
<evidence type="ECO:0000256" key="9">
    <source>
        <dbReference type="PROSITE-ProRule" id="PRU00339"/>
    </source>
</evidence>
<keyword evidence="10" id="KW-0175">Coiled coil</keyword>
<dbReference type="InterPro" id="IPR019734">
    <property type="entry name" value="TPR_rpt"/>
</dbReference>
<keyword evidence="9" id="KW-0802">TPR repeat</keyword>
<keyword evidence="4 11" id="KW-0812">Transmembrane</keyword>
<dbReference type="Pfam" id="PF13424">
    <property type="entry name" value="TPR_12"/>
    <property type="match status" value="1"/>
</dbReference>
<evidence type="ECO:0000256" key="12">
    <source>
        <dbReference type="SAM" id="SignalP"/>
    </source>
</evidence>
<feature type="domain" description="Histidine kinase/HSP90-like ATPase" evidence="13">
    <location>
        <begin position="534"/>
        <end position="619"/>
    </location>
</feature>
<feature type="domain" description="Signal transduction histidine kinase subgroup 3 dimerisation and phosphoacceptor" evidence="14">
    <location>
        <begin position="428"/>
        <end position="491"/>
    </location>
</feature>
<protein>
    <submittedName>
        <fullName evidence="15">Sensor histidine kinase</fullName>
    </submittedName>
</protein>
<dbReference type="Gene3D" id="1.25.40.10">
    <property type="entry name" value="Tetratricopeptide repeat domain"/>
    <property type="match status" value="2"/>
</dbReference>
<dbReference type="GO" id="GO:0000155">
    <property type="term" value="F:phosphorelay sensor kinase activity"/>
    <property type="evidence" value="ECO:0007669"/>
    <property type="project" value="InterPro"/>
</dbReference>
<dbReference type="RefSeq" id="WP_182041854.1">
    <property type="nucleotide sequence ID" value="NZ_JACDZE010000001.1"/>
</dbReference>
<dbReference type="SUPFAM" id="SSF48452">
    <property type="entry name" value="TPR-like"/>
    <property type="match status" value="2"/>
</dbReference>
<evidence type="ECO:0000256" key="5">
    <source>
        <dbReference type="ARBA" id="ARBA00022777"/>
    </source>
</evidence>
<evidence type="ECO:0000256" key="8">
    <source>
        <dbReference type="ARBA" id="ARBA00023136"/>
    </source>
</evidence>
<name>A0A838ZQS9_9FLAO</name>
<feature type="chain" id="PRO_5032735266" evidence="12">
    <location>
        <begin position="19"/>
        <end position="621"/>
    </location>
</feature>
<evidence type="ECO:0000313" key="16">
    <source>
        <dbReference type="Proteomes" id="UP000552241"/>
    </source>
</evidence>
<dbReference type="Gene3D" id="1.20.5.1930">
    <property type="match status" value="1"/>
</dbReference>
<dbReference type="InterPro" id="IPR036890">
    <property type="entry name" value="HATPase_C_sf"/>
</dbReference>
<dbReference type="AlphaFoldDB" id="A0A838ZQS9"/>
<evidence type="ECO:0000256" key="7">
    <source>
        <dbReference type="ARBA" id="ARBA00023012"/>
    </source>
</evidence>
<evidence type="ECO:0000256" key="2">
    <source>
        <dbReference type="ARBA" id="ARBA00022475"/>
    </source>
</evidence>
<evidence type="ECO:0000256" key="11">
    <source>
        <dbReference type="SAM" id="Phobius"/>
    </source>
</evidence>
<proteinExistence type="predicted"/>
<dbReference type="EMBL" id="JACDZE010000001">
    <property type="protein sequence ID" value="MBA5628243.1"/>
    <property type="molecule type" value="Genomic_DNA"/>
</dbReference>
<keyword evidence="12" id="KW-0732">Signal</keyword>
<comment type="caution">
    <text evidence="15">The sequence shown here is derived from an EMBL/GenBank/DDBJ whole genome shotgun (WGS) entry which is preliminary data.</text>
</comment>
<dbReference type="SUPFAM" id="SSF55874">
    <property type="entry name" value="ATPase domain of HSP90 chaperone/DNA topoisomerase II/histidine kinase"/>
    <property type="match status" value="1"/>
</dbReference>
<reference evidence="15 16" key="1">
    <citation type="submission" date="2020-07" db="EMBL/GenBank/DDBJ databases">
        <title>Moheibacter lacus sp. nov., a member of the family Flavobacteriaceae isolated from freshwater lake sediment.</title>
        <authorList>
            <person name="Liu Y."/>
        </authorList>
    </citation>
    <scope>NUCLEOTIDE SEQUENCE [LARGE SCALE GENOMIC DNA]</scope>
    <source>
        <strain evidence="15 16">BDHS18</strain>
    </source>
</reference>
<dbReference type="PROSITE" id="PS50005">
    <property type="entry name" value="TPR"/>
    <property type="match status" value="1"/>
</dbReference>
<dbReference type="PANTHER" id="PTHR24421:SF37">
    <property type="entry name" value="SENSOR HISTIDINE KINASE NARS"/>
    <property type="match status" value="1"/>
</dbReference>
<keyword evidence="2" id="KW-1003">Cell membrane</keyword>